<protein>
    <submittedName>
        <fullName evidence="1">Uncharacterized protein</fullName>
    </submittedName>
</protein>
<dbReference type="RefSeq" id="WP_149308964.1">
    <property type="nucleotide sequence ID" value="NZ_SRSD01000010.1"/>
</dbReference>
<gene>
    <name evidence="1" type="ORF">ET418_15075</name>
</gene>
<accession>A0A5A9X6W4</accession>
<organism evidence="1 2">
    <name type="scientific">Oryzomonas rubra</name>
    <dbReference type="NCBI Taxonomy" id="2509454"/>
    <lineage>
        <taxon>Bacteria</taxon>
        <taxon>Pseudomonadati</taxon>
        <taxon>Thermodesulfobacteriota</taxon>
        <taxon>Desulfuromonadia</taxon>
        <taxon>Geobacterales</taxon>
        <taxon>Geobacteraceae</taxon>
        <taxon>Oryzomonas</taxon>
    </lineage>
</organism>
<evidence type="ECO:0000313" key="2">
    <source>
        <dbReference type="Proteomes" id="UP000324298"/>
    </source>
</evidence>
<evidence type="ECO:0000313" key="1">
    <source>
        <dbReference type="EMBL" id="KAA0888700.1"/>
    </source>
</evidence>
<sequence length="200" mass="22868">MVEIKTRLISRQWMRAAKAWRCFLELPDEQKIAVQLTGYIGDQFSVTIITETETCDIDPAYIVDIPNKGKRFHLVLETVFENQASIGPTLTAMVGSTATLIINHKIGDQGGMDTPLPHFPEDNERGDLIENAALRGLHATFFKNERFQAFITSKTGQSIHDESTCKEVFKEYMAVKSCKDLTQKQYLEVLHEFNEWIKKR</sequence>
<name>A0A5A9X6W4_9BACT</name>
<proteinExistence type="predicted"/>
<dbReference type="Proteomes" id="UP000324298">
    <property type="component" value="Unassembled WGS sequence"/>
</dbReference>
<dbReference type="AlphaFoldDB" id="A0A5A9X6W4"/>
<dbReference type="EMBL" id="SRSD01000010">
    <property type="protein sequence ID" value="KAA0888700.1"/>
    <property type="molecule type" value="Genomic_DNA"/>
</dbReference>
<keyword evidence="2" id="KW-1185">Reference proteome</keyword>
<comment type="caution">
    <text evidence="1">The sequence shown here is derived from an EMBL/GenBank/DDBJ whole genome shotgun (WGS) entry which is preliminary data.</text>
</comment>
<reference evidence="1 2" key="1">
    <citation type="submission" date="2019-04" db="EMBL/GenBank/DDBJ databases">
        <title>Geobacter ruber sp. nov., ferric-reducing bacteria isolated from paddy soil.</title>
        <authorList>
            <person name="Xu Z."/>
            <person name="Masuda Y."/>
            <person name="Itoh H."/>
            <person name="Senoo K."/>
        </authorList>
    </citation>
    <scope>NUCLEOTIDE SEQUENCE [LARGE SCALE GENOMIC DNA]</scope>
    <source>
        <strain evidence="1 2">Red88</strain>
    </source>
</reference>